<evidence type="ECO:0000256" key="5">
    <source>
        <dbReference type="ARBA" id="ARBA00022741"/>
    </source>
</evidence>
<evidence type="ECO:0000256" key="11">
    <source>
        <dbReference type="ARBA" id="ARBA00048679"/>
    </source>
</evidence>
<dbReference type="OrthoDB" id="688481at2759"/>
<keyword evidence="8" id="KW-1015">Disulfide bond</keyword>
<dbReference type="EC" id="2.7.11.1" evidence="1"/>
<evidence type="ECO:0000256" key="10">
    <source>
        <dbReference type="ARBA" id="ARBA00047899"/>
    </source>
</evidence>
<comment type="catalytic activity">
    <reaction evidence="10">
        <text>L-threonyl-[protein] + ATP = O-phospho-L-threonyl-[protein] + ADP + H(+)</text>
        <dbReference type="Rhea" id="RHEA:46608"/>
        <dbReference type="Rhea" id="RHEA-COMP:11060"/>
        <dbReference type="Rhea" id="RHEA-COMP:11605"/>
        <dbReference type="ChEBI" id="CHEBI:15378"/>
        <dbReference type="ChEBI" id="CHEBI:30013"/>
        <dbReference type="ChEBI" id="CHEBI:30616"/>
        <dbReference type="ChEBI" id="CHEBI:61977"/>
        <dbReference type="ChEBI" id="CHEBI:456216"/>
        <dbReference type="EC" id="2.7.11.1"/>
    </reaction>
</comment>
<keyword evidence="2" id="KW-0723">Serine/threonine-protein kinase</keyword>
<dbReference type="FunFam" id="1.10.510.10:FF:000060">
    <property type="entry name" value="G-type lectin S-receptor-like serine/threonine-protein kinase"/>
    <property type="match status" value="1"/>
</dbReference>
<keyword evidence="6" id="KW-0418">Kinase</keyword>
<dbReference type="PANTHER" id="PTHR27002">
    <property type="entry name" value="RECEPTOR-LIKE SERINE/THREONINE-PROTEIN KINASE SD1-8"/>
    <property type="match status" value="1"/>
</dbReference>
<feature type="region of interest" description="Disordered" evidence="12">
    <location>
        <begin position="199"/>
        <end position="221"/>
    </location>
</feature>
<evidence type="ECO:0000313" key="15">
    <source>
        <dbReference type="Proteomes" id="UP000595140"/>
    </source>
</evidence>
<comment type="catalytic activity">
    <reaction evidence="11">
        <text>L-seryl-[protein] + ATP = O-phospho-L-seryl-[protein] + ADP + H(+)</text>
        <dbReference type="Rhea" id="RHEA:17989"/>
        <dbReference type="Rhea" id="RHEA-COMP:9863"/>
        <dbReference type="Rhea" id="RHEA-COMP:11604"/>
        <dbReference type="ChEBI" id="CHEBI:15378"/>
        <dbReference type="ChEBI" id="CHEBI:29999"/>
        <dbReference type="ChEBI" id="CHEBI:30616"/>
        <dbReference type="ChEBI" id="CHEBI:83421"/>
        <dbReference type="ChEBI" id="CHEBI:456216"/>
        <dbReference type="EC" id="2.7.11.1"/>
    </reaction>
</comment>
<evidence type="ECO:0000256" key="7">
    <source>
        <dbReference type="ARBA" id="ARBA00022840"/>
    </source>
</evidence>
<dbReference type="SMART" id="SM00220">
    <property type="entry name" value="S_TKc"/>
    <property type="match status" value="1"/>
</dbReference>
<dbReference type="PANTHER" id="PTHR27002:SF981">
    <property type="entry name" value="NON-SPECIFIC SERINE_THREONINE PROTEIN KINASE"/>
    <property type="match status" value="1"/>
</dbReference>
<dbReference type="AlphaFoldDB" id="A0A484LEK3"/>
<gene>
    <name evidence="14" type="ORF">CCAM_LOCUS16638</name>
</gene>
<dbReference type="Proteomes" id="UP000595140">
    <property type="component" value="Unassembled WGS sequence"/>
</dbReference>
<evidence type="ECO:0000256" key="6">
    <source>
        <dbReference type="ARBA" id="ARBA00022777"/>
    </source>
</evidence>
<evidence type="ECO:0000256" key="9">
    <source>
        <dbReference type="ARBA" id="ARBA00023180"/>
    </source>
</evidence>
<evidence type="ECO:0000256" key="12">
    <source>
        <dbReference type="SAM" id="MobiDB-lite"/>
    </source>
</evidence>
<dbReference type="GO" id="GO:0004674">
    <property type="term" value="F:protein serine/threonine kinase activity"/>
    <property type="evidence" value="ECO:0007669"/>
    <property type="project" value="UniProtKB-KW"/>
</dbReference>
<dbReference type="GO" id="GO:0005886">
    <property type="term" value="C:plasma membrane"/>
    <property type="evidence" value="ECO:0007669"/>
    <property type="project" value="TreeGrafter"/>
</dbReference>
<keyword evidence="7" id="KW-0067">ATP-binding</keyword>
<dbReference type="InterPro" id="IPR021820">
    <property type="entry name" value="S-locus_recpt_kinase_C"/>
</dbReference>
<dbReference type="SUPFAM" id="SSF56112">
    <property type="entry name" value="Protein kinase-like (PK-like)"/>
    <property type="match status" value="1"/>
</dbReference>
<keyword evidence="9" id="KW-0325">Glycoprotein</keyword>
<dbReference type="InterPro" id="IPR011009">
    <property type="entry name" value="Kinase-like_dom_sf"/>
</dbReference>
<feature type="domain" description="Protein kinase" evidence="13">
    <location>
        <begin position="1"/>
        <end position="191"/>
    </location>
</feature>
<keyword evidence="3" id="KW-0808">Transferase</keyword>
<evidence type="ECO:0000256" key="2">
    <source>
        <dbReference type="ARBA" id="ARBA00022527"/>
    </source>
</evidence>
<sequence length="221" mass="24680">MSLDWNTRFHIVSGIARGLLYLHQDSRLKIIHRDLKASNILLDATMNPKISDFGMARIFGEDQIQARTRRIVGTYGYMSPEYAMVGQYSTKSDVFSFGILLLEIISGKRNTGGQASANLIGRVWELWREGKALETVDSRLGESYPIDLALRCIQVGLLCVQESALYRPSMLQVIFMLGNEVSLPSPRKPAFLFNSDIENSDSSADRDPSVNDVSNTTISAR</sequence>
<dbReference type="PROSITE" id="PS00108">
    <property type="entry name" value="PROTEIN_KINASE_ST"/>
    <property type="match status" value="1"/>
</dbReference>
<evidence type="ECO:0000256" key="4">
    <source>
        <dbReference type="ARBA" id="ARBA00022729"/>
    </source>
</evidence>
<evidence type="ECO:0000256" key="3">
    <source>
        <dbReference type="ARBA" id="ARBA00022679"/>
    </source>
</evidence>
<keyword evidence="5" id="KW-0547">Nucleotide-binding</keyword>
<evidence type="ECO:0000256" key="8">
    <source>
        <dbReference type="ARBA" id="ARBA00023157"/>
    </source>
</evidence>
<name>A0A484LEK3_9ASTE</name>
<protein>
    <recommendedName>
        <fullName evidence="1">non-specific serine/threonine protein kinase</fullName>
        <ecNumber evidence="1">2.7.11.1</ecNumber>
    </recommendedName>
</protein>
<evidence type="ECO:0000259" key="13">
    <source>
        <dbReference type="PROSITE" id="PS50011"/>
    </source>
</evidence>
<keyword evidence="4" id="KW-0732">Signal</keyword>
<dbReference type="Pfam" id="PF11883">
    <property type="entry name" value="DUF3403"/>
    <property type="match status" value="1"/>
</dbReference>
<dbReference type="InterPro" id="IPR008271">
    <property type="entry name" value="Ser/Thr_kinase_AS"/>
</dbReference>
<evidence type="ECO:0000256" key="1">
    <source>
        <dbReference type="ARBA" id="ARBA00012513"/>
    </source>
</evidence>
<evidence type="ECO:0000313" key="14">
    <source>
        <dbReference type="EMBL" id="VFQ74862.1"/>
    </source>
</evidence>
<accession>A0A484LEK3</accession>
<dbReference type="InterPro" id="IPR000719">
    <property type="entry name" value="Prot_kinase_dom"/>
</dbReference>
<dbReference type="Pfam" id="PF00069">
    <property type="entry name" value="Pkinase"/>
    <property type="match status" value="1"/>
</dbReference>
<keyword evidence="15" id="KW-1185">Reference proteome</keyword>
<organism evidence="14 15">
    <name type="scientific">Cuscuta campestris</name>
    <dbReference type="NCBI Taxonomy" id="132261"/>
    <lineage>
        <taxon>Eukaryota</taxon>
        <taxon>Viridiplantae</taxon>
        <taxon>Streptophyta</taxon>
        <taxon>Embryophyta</taxon>
        <taxon>Tracheophyta</taxon>
        <taxon>Spermatophyta</taxon>
        <taxon>Magnoliopsida</taxon>
        <taxon>eudicotyledons</taxon>
        <taxon>Gunneridae</taxon>
        <taxon>Pentapetalae</taxon>
        <taxon>asterids</taxon>
        <taxon>lamiids</taxon>
        <taxon>Solanales</taxon>
        <taxon>Convolvulaceae</taxon>
        <taxon>Cuscuteae</taxon>
        <taxon>Cuscuta</taxon>
        <taxon>Cuscuta subgen. Grammica</taxon>
        <taxon>Cuscuta sect. Cleistogrammica</taxon>
    </lineage>
</organism>
<dbReference type="GO" id="GO:0005524">
    <property type="term" value="F:ATP binding"/>
    <property type="evidence" value="ECO:0007669"/>
    <property type="project" value="UniProtKB-KW"/>
</dbReference>
<feature type="compositionally biased region" description="Polar residues" evidence="12">
    <location>
        <begin position="211"/>
        <end position="221"/>
    </location>
</feature>
<reference evidence="14 15" key="1">
    <citation type="submission" date="2018-04" db="EMBL/GenBank/DDBJ databases">
        <authorList>
            <person name="Vogel A."/>
        </authorList>
    </citation>
    <scope>NUCLEOTIDE SEQUENCE [LARGE SCALE GENOMIC DNA]</scope>
</reference>
<dbReference type="Gene3D" id="1.10.510.10">
    <property type="entry name" value="Transferase(Phosphotransferase) domain 1"/>
    <property type="match status" value="1"/>
</dbReference>
<proteinExistence type="predicted"/>
<dbReference type="PROSITE" id="PS50011">
    <property type="entry name" value="PROTEIN_KINASE_DOM"/>
    <property type="match status" value="1"/>
</dbReference>
<dbReference type="EMBL" id="OOIL02001381">
    <property type="protein sequence ID" value="VFQ74862.1"/>
    <property type="molecule type" value="Genomic_DNA"/>
</dbReference>